<sequence length="345" mass="37830">MESCGDEGWGLSSLVDVLAQGEHQLRQLDACLDEHSPVEQKKQLVRQAQAAFKQAISMAKAFECDRPRLAAAAADESPRSNSGGSFNSDRAFKEQERREMCKKRKTLPKWTSQVRVPLGAAGGADGLEDGYNWRKYGQKDILGAKHPRAYFRCTHRNTAGCVAMKQVQRSDDDPAVFVITYRGEHTCLQKPQKLSSSSPINQEAEQDQQLHLSFQTGLKVKTEGLSLEDGDRNSPFSFPSTPVSSFMSENNLLSSPPPRVIENSRFAGGFPPPFISPTTPESKYFSMSPWRVGSYGGEADLADVVSAVTSANNSSSAMDVAPFMLDSAGFDPALSFDESSFFHDL</sequence>
<dbReference type="Gene3D" id="2.20.25.80">
    <property type="entry name" value="WRKY domain"/>
    <property type="match status" value="1"/>
</dbReference>
<proteinExistence type="predicted"/>
<dbReference type="InterPro" id="IPR044810">
    <property type="entry name" value="WRKY_plant"/>
</dbReference>
<accession>A0AAQ3KYT0</accession>
<gene>
    <name evidence="8" type="ORF">Cni_G22942</name>
</gene>
<dbReference type="AlphaFoldDB" id="A0AAQ3KYT0"/>
<evidence type="ECO:0000256" key="3">
    <source>
        <dbReference type="ARBA" id="ARBA00023125"/>
    </source>
</evidence>
<reference evidence="8 9" key="1">
    <citation type="submission" date="2023-10" db="EMBL/GenBank/DDBJ databases">
        <title>Chromosome-scale genome assembly provides insights into flower coloration mechanisms of Canna indica.</title>
        <authorList>
            <person name="Li C."/>
        </authorList>
    </citation>
    <scope>NUCLEOTIDE SEQUENCE [LARGE SCALE GENOMIC DNA]</scope>
    <source>
        <tissue evidence="8">Flower</tissue>
    </source>
</reference>
<dbReference type="Pfam" id="PF03106">
    <property type="entry name" value="WRKY"/>
    <property type="match status" value="1"/>
</dbReference>
<organism evidence="8 9">
    <name type="scientific">Canna indica</name>
    <name type="common">Indian-shot</name>
    <dbReference type="NCBI Taxonomy" id="4628"/>
    <lineage>
        <taxon>Eukaryota</taxon>
        <taxon>Viridiplantae</taxon>
        <taxon>Streptophyta</taxon>
        <taxon>Embryophyta</taxon>
        <taxon>Tracheophyta</taxon>
        <taxon>Spermatophyta</taxon>
        <taxon>Magnoliopsida</taxon>
        <taxon>Liliopsida</taxon>
        <taxon>Zingiberales</taxon>
        <taxon>Cannaceae</taxon>
        <taxon>Canna</taxon>
    </lineage>
</organism>
<evidence type="ECO:0000256" key="6">
    <source>
        <dbReference type="SAM" id="MobiDB-lite"/>
    </source>
</evidence>
<keyword evidence="5" id="KW-0539">Nucleus</keyword>
<protein>
    <submittedName>
        <fullName evidence="8">WRKY transcription factor 41</fullName>
    </submittedName>
</protein>
<dbReference type="Proteomes" id="UP001327560">
    <property type="component" value="Chromosome 7"/>
</dbReference>
<dbReference type="GO" id="GO:0003700">
    <property type="term" value="F:DNA-binding transcription factor activity"/>
    <property type="evidence" value="ECO:0007669"/>
    <property type="project" value="InterPro"/>
</dbReference>
<dbReference type="GO" id="GO:0000976">
    <property type="term" value="F:transcription cis-regulatory region binding"/>
    <property type="evidence" value="ECO:0007669"/>
    <property type="project" value="TreeGrafter"/>
</dbReference>
<dbReference type="PROSITE" id="PS50811">
    <property type="entry name" value="WRKY"/>
    <property type="match status" value="1"/>
</dbReference>
<name>A0AAQ3KYT0_9LILI</name>
<dbReference type="InterPro" id="IPR036576">
    <property type="entry name" value="WRKY_dom_sf"/>
</dbReference>
<dbReference type="EMBL" id="CP136896">
    <property type="protein sequence ID" value="WOL14162.1"/>
    <property type="molecule type" value="Genomic_DNA"/>
</dbReference>
<dbReference type="SMART" id="SM00774">
    <property type="entry name" value="WRKY"/>
    <property type="match status" value="1"/>
</dbReference>
<feature type="region of interest" description="Disordered" evidence="6">
    <location>
        <begin position="72"/>
        <end position="98"/>
    </location>
</feature>
<evidence type="ECO:0000313" key="8">
    <source>
        <dbReference type="EMBL" id="WOL14162.1"/>
    </source>
</evidence>
<evidence type="ECO:0000256" key="5">
    <source>
        <dbReference type="ARBA" id="ARBA00023242"/>
    </source>
</evidence>
<dbReference type="PANTHER" id="PTHR32096">
    <property type="entry name" value="WRKY TRANSCRIPTION FACTOR 30-RELATED-RELATED"/>
    <property type="match status" value="1"/>
</dbReference>
<feature type="compositionally biased region" description="Polar residues" evidence="6">
    <location>
        <begin position="79"/>
        <end position="88"/>
    </location>
</feature>
<evidence type="ECO:0000256" key="1">
    <source>
        <dbReference type="ARBA" id="ARBA00004123"/>
    </source>
</evidence>
<evidence type="ECO:0000313" key="9">
    <source>
        <dbReference type="Proteomes" id="UP001327560"/>
    </source>
</evidence>
<dbReference type="InterPro" id="IPR003657">
    <property type="entry name" value="WRKY_dom"/>
</dbReference>
<keyword evidence="4" id="KW-0804">Transcription</keyword>
<dbReference type="PANTHER" id="PTHR32096:SF146">
    <property type="entry name" value="WRKY TRANSCRIPTION FACTOR 19-RELATED"/>
    <property type="match status" value="1"/>
</dbReference>
<feature type="domain" description="WRKY" evidence="7">
    <location>
        <begin position="122"/>
        <end position="185"/>
    </location>
</feature>
<evidence type="ECO:0000256" key="2">
    <source>
        <dbReference type="ARBA" id="ARBA00023015"/>
    </source>
</evidence>
<keyword evidence="3" id="KW-0238">DNA-binding</keyword>
<dbReference type="GO" id="GO:0005634">
    <property type="term" value="C:nucleus"/>
    <property type="evidence" value="ECO:0007669"/>
    <property type="project" value="UniProtKB-SubCell"/>
</dbReference>
<keyword evidence="2" id="KW-0805">Transcription regulation</keyword>
<evidence type="ECO:0000256" key="4">
    <source>
        <dbReference type="ARBA" id="ARBA00023163"/>
    </source>
</evidence>
<comment type="subcellular location">
    <subcellularLocation>
        <location evidence="1">Nucleus</location>
    </subcellularLocation>
</comment>
<dbReference type="SUPFAM" id="SSF118290">
    <property type="entry name" value="WRKY DNA-binding domain"/>
    <property type="match status" value="1"/>
</dbReference>
<keyword evidence="9" id="KW-1185">Reference proteome</keyword>
<evidence type="ECO:0000259" key="7">
    <source>
        <dbReference type="PROSITE" id="PS50811"/>
    </source>
</evidence>